<proteinExistence type="predicted"/>
<keyword evidence="3" id="KW-1185">Reference proteome</keyword>
<feature type="transmembrane region" description="Helical" evidence="1">
    <location>
        <begin position="168"/>
        <end position="187"/>
    </location>
</feature>
<reference evidence="2 3" key="1">
    <citation type="submission" date="2019-08" db="EMBL/GenBank/DDBJ databases">
        <title>Draft genome sequence of Ulvibacter marinus type strain NBRC 109484.</title>
        <authorList>
            <person name="Kawano K."/>
            <person name="Ushijima N."/>
            <person name="Kihara M."/>
            <person name="Itoh H."/>
        </authorList>
    </citation>
    <scope>NUCLEOTIDE SEQUENCE [LARGE SCALE GENOMIC DNA]</scope>
    <source>
        <strain evidence="2 3">NBRC 109484</strain>
    </source>
</reference>
<gene>
    <name evidence="2" type="ORF">ULMA_06400</name>
</gene>
<keyword evidence="1" id="KW-0812">Transmembrane</keyword>
<protein>
    <recommendedName>
        <fullName evidence="4">DUF4381 domain-containing protein</fullName>
    </recommendedName>
</protein>
<dbReference type="EMBL" id="BKCG01000001">
    <property type="protein sequence ID" value="GER58532.1"/>
    <property type="molecule type" value="Genomic_DNA"/>
</dbReference>
<feature type="transmembrane region" description="Helical" evidence="1">
    <location>
        <begin position="345"/>
        <end position="366"/>
    </location>
</feature>
<dbReference type="RefSeq" id="WP_161596058.1">
    <property type="nucleotide sequence ID" value="NZ_BKCG01000001.1"/>
</dbReference>
<evidence type="ECO:0008006" key="4">
    <source>
        <dbReference type="Google" id="ProtNLM"/>
    </source>
</evidence>
<dbReference type="InterPro" id="IPR025738">
    <property type="entry name" value="BatD"/>
</dbReference>
<organism evidence="2 3">
    <name type="scientific">Patiriisocius marinus</name>
    <dbReference type="NCBI Taxonomy" id="1397112"/>
    <lineage>
        <taxon>Bacteria</taxon>
        <taxon>Pseudomonadati</taxon>
        <taxon>Bacteroidota</taxon>
        <taxon>Flavobacteriia</taxon>
        <taxon>Flavobacteriales</taxon>
        <taxon>Flavobacteriaceae</taxon>
        <taxon>Patiriisocius</taxon>
    </lineage>
</organism>
<evidence type="ECO:0000313" key="2">
    <source>
        <dbReference type="EMBL" id="GER58532.1"/>
    </source>
</evidence>
<evidence type="ECO:0000256" key="1">
    <source>
        <dbReference type="SAM" id="Phobius"/>
    </source>
</evidence>
<name>A0A5J4IW34_9FLAO</name>
<sequence length="571" mass="64790">MMFDIQHTITHRNANGAKVLLKKSLVAFVLVFTSQVLFAQVKTSIDTTSIKIGEELKIQFEVEADSLDLVVFPDQQTFSPLEVIESYATDTSYAANKIRYRKQYGLTQFDSGSYTIPRQKIIFNNKFYLSDSINVEVRDVVVDTTKQKLFDIKSSVGIEKPPFNITKLLYWLIPMLILLAVIGFLAFQRKKKRAQMEIILPPYEEAIVALKELDNSEYLLKNDSKEYYSLLTEIVKRYLDREVDDAAQESTTDELIERLQMHKKAGHFDFENEDIKRLDAILKRADLIKFARMQQSSGQAEADRTAVEEIINHTHEAIPEPTEEELLQDELYREEQLKKQKRKKIIIGVVTGLSVGVMVLAANIALNGLQATTDSIVSFFGGSETMKQKLEGRWFKSDYGAPSIIIETPDVLVRTALPISDETKQIIDNISYFESGEIGDDFYVAVTVTNYNEEAMQGQEHDLEVSLEGALRAIEARGGMNMIVKKEEFTSEKGVKGLKAYGDFNYKLPNGKIKESKVGYQVILFAQGSALQMVTLVYNQDKEYANQIKDRIINSIAVEIAENKQKPQNAQ</sequence>
<dbReference type="AlphaFoldDB" id="A0A5J4IW34"/>
<keyword evidence="1" id="KW-1133">Transmembrane helix</keyword>
<keyword evidence="1" id="KW-0472">Membrane</keyword>
<accession>A0A5J4IW34</accession>
<dbReference type="Pfam" id="PF13584">
    <property type="entry name" value="BatD"/>
    <property type="match status" value="1"/>
</dbReference>
<evidence type="ECO:0000313" key="3">
    <source>
        <dbReference type="Proteomes" id="UP000326509"/>
    </source>
</evidence>
<dbReference type="OrthoDB" id="9807384at2"/>
<dbReference type="Proteomes" id="UP000326509">
    <property type="component" value="Unassembled WGS sequence"/>
</dbReference>
<comment type="caution">
    <text evidence="2">The sequence shown here is derived from an EMBL/GenBank/DDBJ whole genome shotgun (WGS) entry which is preliminary data.</text>
</comment>